<dbReference type="AlphaFoldDB" id="A0A553C5Q6"/>
<dbReference type="InterPro" id="IPR014942">
    <property type="entry name" value="AbiEii"/>
</dbReference>
<dbReference type="EMBL" id="VJZR01000030">
    <property type="protein sequence ID" value="TRX15869.1"/>
    <property type="molecule type" value="Genomic_DNA"/>
</dbReference>
<accession>A0A553C5Q6</accession>
<evidence type="ECO:0000313" key="2">
    <source>
        <dbReference type="Proteomes" id="UP000318585"/>
    </source>
</evidence>
<dbReference type="Proteomes" id="UP000318585">
    <property type="component" value="Unassembled WGS sequence"/>
</dbReference>
<protein>
    <submittedName>
        <fullName evidence="1">Nucleotidyl transferase AbiEii/AbiGii toxin family protein</fullName>
    </submittedName>
</protein>
<dbReference type="RefSeq" id="WP_144072186.1">
    <property type="nucleotide sequence ID" value="NZ_VJZR01000030.1"/>
</dbReference>
<proteinExistence type="predicted"/>
<organism evidence="1 2">
    <name type="scientific">Flavobacterium franklandianum</name>
    <dbReference type="NCBI Taxonomy" id="2594430"/>
    <lineage>
        <taxon>Bacteria</taxon>
        <taxon>Pseudomonadati</taxon>
        <taxon>Bacteroidota</taxon>
        <taxon>Flavobacteriia</taxon>
        <taxon>Flavobacteriales</taxon>
        <taxon>Flavobacteriaceae</taxon>
        <taxon>Flavobacterium</taxon>
    </lineage>
</organism>
<keyword evidence="1" id="KW-0808">Transferase</keyword>
<keyword evidence="2" id="KW-1185">Reference proteome</keyword>
<evidence type="ECO:0000313" key="1">
    <source>
        <dbReference type="EMBL" id="TRX15869.1"/>
    </source>
</evidence>
<sequence>MNNNWLTLSKERRIEILNQATELTGLPSVAIEKDWWVTLALNASFSLPYSKNIVFKGGTSLSKGWNLIERFSEDIDLAIDRKFFGFEGEISKTQIKNLRKESCEFISTTFLDDLTKILTEWKAISECKLIAQPVKDSDKDPQVIEIHYNSVIDTSEYLPQRVLIEVSSRSLMEPIEEREISSILSDNFPKQSFATVPFPIPTVLPQRTFLEKVFLLHEEFSQDVEKIRIDRLSRHLYDLEKLMDTEHGIEVLKNIELYNSIVAHREKFNPLRGLDYNNHIPSKISIIPPDKVIKDYERDYEAMTSFMIYGDPLKFDQLMKRILELQSRINGITK</sequence>
<comment type="caution">
    <text evidence="1">The sequence shown here is derived from an EMBL/GenBank/DDBJ whole genome shotgun (WGS) entry which is preliminary data.</text>
</comment>
<name>A0A553C5Q6_9FLAO</name>
<dbReference type="GO" id="GO:0016740">
    <property type="term" value="F:transferase activity"/>
    <property type="evidence" value="ECO:0007669"/>
    <property type="project" value="UniProtKB-KW"/>
</dbReference>
<dbReference type="Pfam" id="PF08843">
    <property type="entry name" value="AbiEii"/>
    <property type="match status" value="1"/>
</dbReference>
<gene>
    <name evidence="1" type="ORF">FNW17_16005</name>
</gene>
<dbReference type="OrthoDB" id="9780929at2"/>
<dbReference type="Gene3D" id="3.10.450.620">
    <property type="entry name" value="JHP933, nucleotidyltransferase-like core domain"/>
    <property type="match status" value="1"/>
</dbReference>
<reference evidence="1 2" key="1">
    <citation type="submission" date="2019-07" db="EMBL/GenBank/DDBJ databases">
        <title>Novel species of Flavobacterium.</title>
        <authorList>
            <person name="Liu Q."/>
            <person name="Xin Y.-H."/>
        </authorList>
    </citation>
    <scope>NUCLEOTIDE SEQUENCE [LARGE SCALE GENOMIC DNA]</scope>
    <source>
        <strain evidence="1 2">LB3P56</strain>
    </source>
</reference>